<comment type="caution">
    <text evidence="2">The sequence shown here is derived from an EMBL/GenBank/DDBJ whole genome shotgun (WGS) entry which is preliminary data.</text>
</comment>
<reference evidence="2" key="1">
    <citation type="journal article" date="2020" name="bioRxiv">
        <title>Comparative genomics of Chlamydomonas.</title>
        <authorList>
            <person name="Craig R.J."/>
            <person name="Hasan A.R."/>
            <person name="Ness R.W."/>
            <person name="Keightley P.D."/>
        </authorList>
    </citation>
    <scope>NUCLEOTIDE SEQUENCE</scope>
    <source>
        <strain evidence="2">CCAP 11/70</strain>
    </source>
</reference>
<feature type="region of interest" description="Disordered" evidence="1">
    <location>
        <begin position="276"/>
        <end position="301"/>
    </location>
</feature>
<evidence type="ECO:0000256" key="1">
    <source>
        <dbReference type="SAM" id="MobiDB-lite"/>
    </source>
</evidence>
<proteinExistence type="predicted"/>
<gene>
    <name evidence="2" type="ORF">HYH03_006240</name>
</gene>
<protein>
    <submittedName>
        <fullName evidence="2">Uncharacterized protein</fullName>
    </submittedName>
</protein>
<accession>A0A836C0E3</accession>
<sequence>MRKKRAKAKGNAAARKPPSNAEVDLRALPGLVDRSLRLPGKGAELSEAELRALRDRLQRLTTWLEGCAEAGDCASARRTLSPYGVALLRLAAWAVRVSPGHDLLAVLSSRRAAQAENVAESTTFEVVKAAGALLGAAMSAAVPQRRSLAEPSEVDLCRRLLKMQTLRAAAKQLAECLELLKSTSTEESLQAVLAVGSDGGDMCGFLWTAMVYPAAWRAWQVLVGGLSLVEAVARVACSQAVLAPLVEEFVAELRASAVMEHAARLVLDLVRVMRPPGAGGDDDEDGEEDEGVDGSPGPSISQEGRHVVEPGLLCAFWNALDGSLAAPKPPVTRRAVVAMALRLGRIALASALGCSARPAPVEPSPDDPSMVLLKETGLATMLACLNTCYVLQFEADAATGGAPMRPFRRPSWAAEAEAAWRLWVDATRRAVPLLSLRERQLLSTLGYVMTSKLTGTLCDEGAGALPAAVPPELAAPLRAGCLPALELVIRRAGEEPEGPYGDFLAALCEPPCKPFSDLLLSLLAYGEARAARSQTRTLGPLGGTTGRSPFPAFRQPPLSARSIVN</sequence>
<dbReference type="Proteomes" id="UP000612055">
    <property type="component" value="Unassembled WGS sequence"/>
</dbReference>
<feature type="compositionally biased region" description="Acidic residues" evidence="1">
    <location>
        <begin position="280"/>
        <end position="292"/>
    </location>
</feature>
<name>A0A836C0E3_9CHLO</name>
<dbReference type="AlphaFoldDB" id="A0A836C0E3"/>
<evidence type="ECO:0000313" key="3">
    <source>
        <dbReference type="Proteomes" id="UP000612055"/>
    </source>
</evidence>
<organism evidence="2 3">
    <name type="scientific">Edaphochlamys debaryana</name>
    <dbReference type="NCBI Taxonomy" id="47281"/>
    <lineage>
        <taxon>Eukaryota</taxon>
        <taxon>Viridiplantae</taxon>
        <taxon>Chlorophyta</taxon>
        <taxon>core chlorophytes</taxon>
        <taxon>Chlorophyceae</taxon>
        <taxon>CS clade</taxon>
        <taxon>Chlamydomonadales</taxon>
        <taxon>Chlamydomonadales incertae sedis</taxon>
        <taxon>Edaphochlamys</taxon>
    </lineage>
</organism>
<feature type="region of interest" description="Disordered" evidence="1">
    <location>
        <begin position="535"/>
        <end position="565"/>
    </location>
</feature>
<evidence type="ECO:0000313" key="2">
    <source>
        <dbReference type="EMBL" id="KAG2495640.1"/>
    </source>
</evidence>
<dbReference type="EMBL" id="JAEHOE010000023">
    <property type="protein sequence ID" value="KAG2495640.1"/>
    <property type="molecule type" value="Genomic_DNA"/>
</dbReference>
<keyword evidence="3" id="KW-1185">Reference proteome</keyword>
<feature type="region of interest" description="Disordered" evidence="1">
    <location>
        <begin position="1"/>
        <end position="20"/>
    </location>
</feature>